<name>A0ABN8WXT3_9GAMM</name>
<protein>
    <submittedName>
        <fullName evidence="1">Uncharacterized protein</fullName>
    </submittedName>
</protein>
<reference evidence="1 2" key="1">
    <citation type="submission" date="2023-03" db="EMBL/GenBank/DDBJ databases">
        <authorList>
            <person name="Pearce D."/>
        </authorList>
    </citation>
    <scope>NUCLEOTIDE SEQUENCE [LARGE SCALE GENOMIC DNA]</scope>
    <source>
        <strain evidence="1">Msz</strain>
    </source>
</reference>
<dbReference type="RefSeq" id="WP_026610269.1">
    <property type="nucleotide sequence ID" value="NZ_OX458333.1"/>
</dbReference>
<accession>A0ABN8WXT3</accession>
<sequence length="77" mass="9163">MTERNKQITELSRAEAERERQLSEVYRSRSWIVTAPLRWSHKLLAYALDHIKFSRRNRFVPLRGLVLHQSSIADSKE</sequence>
<proteinExistence type="predicted"/>
<dbReference type="EMBL" id="OX458333">
    <property type="protein sequence ID" value="CAI8750728.1"/>
    <property type="molecule type" value="Genomic_DNA"/>
</dbReference>
<dbReference type="Proteomes" id="UP001162030">
    <property type="component" value="Chromosome"/>
</dbReference>
<evidence type="ECO:0000313" key="2">
    <source>
        <dbReference type="Proteomes" id="UP001162030"/>
    </source>
</evidence>
<evidence type="ECO:0000313" key="1">
    <source>
        <dbReference type="EMBL" id="CAI8750728.1"/>
    </source>
</evidence>
<keyword evidence="2" id="KW-1185">Reference proteome</keyword>
<gene>
    <name evidence="1" type="ORF">MSZNOR_0643</name>
</gene>
<organism evidence="1 2">
    <name type="scientific">Methylocaldum szegediense</name>
    <dbReference type="NCBI Taxonomy" id="73780"/>
    <lineage>
        <taxon>Bacteria</taxon>
        <taxon>Pseudomonadati</taxon>
        <taxon>Pseudomonadota</taxon>
        <taxon>Gammaproteobacteria</taxon>
        <taxon>Methylococcales</taxon>
        <taxon>Methylococcaceae</taxon>
        <taxon>Methylocaldum</taxon>
    </lineage>
</organism>